<dbReference type="Pfam" id="PF01061">
    <property type="entry name" value="ABC2_membrane"/>
    <property type="match status" value="1"/>
</dbReference>
<evidence type="ECO:0000256" key="3">
    <source>
        <dbReference type="ARBA" id="ARBA00022448"/>
    </source>
</evidence>
<sequence>MMRRRLCAQWDLLWELTLRDLRIRYKRSILGIGWSLLTPFAQILIFSFLFIHVMPLGVENYTSFVFCGVLAWSWFSASVVGAAGAVVYNPELVRRPGFPTGILPVLTVVSNGVHFLIALPLLVALAAVNGITMGPSLLAVPLVIAVQFLFTCALAFPIASLNVRYRDTGHFVSLVAMAAFYLTPVFYNIQQVPEAARVFYLLNPMVTVIESYRDIFLRGEWPNFLALAIVALVSALLLLPGYVGFGRASAAFAEEL</sequence>
<dbReference type="OrthoDB" id="9786910at2"/>
<dbReference type="InterPro" id="IPR047817">
    <property type="entry name" value="ABC2_TM_bact-type"/>
</dbReference>
<evidence type="ECO:0000313" key="11">
    <source>
        <dbReference type="EMBL" id="RJK97302.1"/>
    </source>
</evidence>
<keyword evidence="3 9" id="KW-0813">Transport</keyword>
<dbReference type="GO" id="GO:0015920">
    <property type="term" value="P:lipopolysaccharide transport"/>
    <property type="evidence" value="ECO:0007669"/>
    <property type="project" value="TreeGrafter"/>
</dbReference>
<comment type="similarity">
    <text evidence="2 9">Belongs to the ABC-2 integral membrane protein family.</text>
</comment>
<organism evidence="11 12">
    <name type="scientific">Paracoccus aestuarii</name>
    <dbReference type="NCBI Taxonomy" id="453842"/>
    <lineage>
        <taxon>Bacteria</taxon>
        <taxon>Pseudomonadati</taxon>
        <taxon>Pseudomonadota</taxon>
        <taxon>Alphaproteobacteria</taxon>
        <taxon>Rhodobacterales</taxon>
        <taxon>Paracoccaceae</taxon>
        <taxon>Paracoccus</taxon>
    </lineage>
</organism>
<evidence type="ECO:0000256" key="8">
    <source>
        <dbReference type="ARBA" id="ARBA00023136"/>
    </source>
</evidence>
<feature type="transmembrane region" description="Helical" evidence="9">
    <location>
        <begin position="29"/>
        <end position="51"/>
    </location>
</feature>
<dbReference type="PANTHER" id="PTHR30413:SF8">
    <property type="entry name" value="TRANSPORT PERMEASE PROTEIN"/>
    <property type="match status" value="1"/>
</dbReference>
<protein>
    <recommendedName>
        <fullName evidence="9">Transport permease protein</fullName>
    </recommendedName>
</protein>
<evidence type="ECO:0000256" key="6">
    <source>
        <dbReference type="ARBA" id="ARBA00022692"/>
    </source>
</evidence>
<dbReference type="EMBL" id="QZEV01000142">
    <property type="protein sequence ID" value="RJK97302.1"/>
    <property type="molecule type" value="Genomic_DNA"/>
</dbReference>
<keyword evidence="12" id="KW-1185">Reference proteome</keyword>
<dbReference type="PROSITE" id="PS51012">
    <property type="entry name" value="ABC_TM2"/>
    <property type="match status" value="1"/>
</dbReference>
<comment type="caution">
    <text evidence="11">The sequence shown here is derived from an EMBL/GenBank/DDBJ whole genome shotgun (WGS) entry which is preliminary data.</text>
</comment>
<keyword evidence="6 9" id="KW-0812">Transmembrane</keyword>
<reference evidence="11 12" key="1">
    <citation type="submission" date="2018-09" db="EMBL/GenBank/DDBJ databases">
        <title>Paracoccus onubensis nov. sp. a moderate halophilic bacterium isolated from Gruta de las Maravillas (Aracena, Spain).</title>
        <authorList>
            <person name="Jurado V."/>
            <person name="Gutierrez-Patricio S."/>
            <person name="Gonzalez-Pimentel J.L."/>
            <person name="Laiz L."/>
            <person name="Saiz-Jimenez C."/>
        </authorList>
    </citation>
    <scope>NUCLEOTIDE SEQUENCE [LARGE SCALE GENOMIC DNA]</scope>
    <source>
        <strain evidence="11 12">DSM 19484</strain>
    </source>
</reference>
<keyword evidence="4 9" id="KW-1003">Cell membrane</keyword>
<keyword evidence="5" id="KW-0997">Cell inner membrane</keyword>
<keyword evidence="7 9" id="KW-1133">Transmembrane helix</keyword>
<feature type="transmembrane region" description="Helical" evidence="9">
    <location>
        <begin position="224"/>
        <end position="245"/>
    </location>
</feature>
<proteinExistence type="inferred from homology"/>
<feature type="transmembrane region" description="Helical" evidence="9">
    <location>
        <begin position="138"/>
        <end position="159"/>
    </location>
</feature>
<evidence type="ECO:0000256" key="4">
    <source>
        <dbReference type="ARBA" id="ARBA00022475"/>
    </source>
</evidence>
<feature type="transmembrane region" description="Helical" evidence="9">
    <location>
        <begin position="100"/>
        <end position="126"/>
    </location>
</feature>
<evidence type="ECO:0000256" key="7">
    <source>
        <dbReference type="ARBA" id="ARBA00022989"/>
    </source>
</evidence>
<evidence type="ECO:0000313" key="12">
    <source>
        <dbReference type="Proteomes" id="UP000285530"/>
    </source>
</evidence>
<evidence type="ECO:0000259" key="10">
    <source>
        <dbReference type="PROSITE" id="PS51012"/>
    </source>
</evidence>
<accession>A0A418ZQS5</accession>
<dbReference type="InterPro" id="IPR013525">
    <property type="entry name" value="ABC2_TM"/>
</dbReference>
<dbReference type="GO" id="GO:0140359">
    <property type="term" value="F:ABC-type transporter activity"/>
    <property type="evidence" value="ECO:0007669"/>
    <property type="project" value="InterPro"/>
</dbReference>
<dbReference type="AlphaFoldDB" id="A0A418ZQS5"/>
<dbReference type="Proteomes" id="UP000285530">
    <property type="component" value="Unassembled WGS sequence"/>
</dbReference>
<keyword evidence="8 9" id="KW-0472">Membrane</keyword>
<name>A0A418ZQS5_9RHOB</name>
<evidence type="ECO:0000256" key="5">
    <source>
        <dbReference type="ARBA" id="ARBA00022519"/>
    </source>
</evidence>
<evidence type="ECO:0000256" key="9">
    <source>
        <dbReference type="RuleBase" id="RU361157"/>
    </source>
</evidence>
<dbReference type="GO" id="GO:0005886">
    <property type="term" value="C:plasma membrane"/>
    <property type="evidence" value="ECO:0007669"/>
    <property type="project" value="UniProtKB-SubCell"/>
</dbReference>
<feature type="transmembrane region" description="Helical" evidence="9">
    <location>
        <begin position="63"/>
        <end position="88"/>
    </location>
</feature>
<evidence type="ECO:0000256" key="1">
    <source>
        <dbReference type="ARBA" id="ARBA00004429"/>
    </source>
</evidence>
<gene>
    <name evidence="11" type="ORF">D3P06_16990</name>
</gene>
<dbReference type="PANTHER" id="PTHR30413">
    <property type="entry name" value="INNER MEMBRANE TRANSPORT PERMEASE"/>
    <property type="match status" value="1"/>
</dbReference>
<feature type="domain" description="ABC transmembrane type-2" evidence="10">
    <location>
        <begin position="30"/>
        <end position="248"/>
    </location>
</feature>
<feature type="transmembrane region" description="Helical" evidence="9">
    <location>
        <begin position="171"/>
        <end position="189"/>
    </location>
</feature>
<comment type="subcellular location">
    <subcellularLocation>
        <location evidence="1 9">Cell inner membrane</location>
        <topology evidence="1 9">Multi-pass membrane protein</topology>
    </subcellularLocation>
</comment>
<evidence type="ECO:0000256" key="2">
    <source>
        <dbReference type="ARBA" id="ARBA00007783"/>
    </source>
</evidence>